<evidence type="ECO:0000313" key="2">
    <source>
        <dbReference type="EMBL" id="CAF5061307.1"/>
    </source>
</evidence>
<dbReference type="AlphaFoldDB" id="A0A8S3E5L9"/>
<feature type="non-terminal residue" evidence="2">
    <location>
        <position position="72"/>
    </location>
</feature>
<name>A0A8S3E5L9_9BILA</name>
<dbReference type="EMBL" id="CAJOBI010229568">
    <property type="protein sequence ID" value="CAF5061307.1"/>
    <property type="molecule type" value="Genomic_DNA"/>
</dbReference>
<feature type="compositionally biased region" description="Polar residues" evidence="1">
    <location>
        <begin position="1"/>
        <end position="11"/>
    </location>
</feature>
<feature type="non-terminal residue" evidence="2">
    <location>
        <position position="1"/>
    </location>
</feature>
<feature type="region of interest" description="Disordered" evidence="1">
    <location>
        <begin position="1"/>
        <end position="46"/>
    </location>
</feature>
<gene>
    <name evidence="2" type="ORF">SMN809_LOCUS59771</name>
</gene>
<protein>
    <submittedName>
        <fullName evidence="2">Uncharacterized protein</fullName>
    </submittedName>
</protein>
<sequence>IQSQWDMSINGNEFLPVYNNHHSHHHQQQQHQQQQQQQQQQTTVYEDDHVWYERLRSMATSIGSEQQSSSDS</sequence>
<feature type="compositionally biased region" description="Low complexity" evidence="1">
    <location>
        <begin position="29"/>
        <end position="41"/>
    </location>
</feature>
<accession>A0A8S3E5L9</accession>
<evidence type="ECO:0000313" key="3">
    <source>
        <dbReference type="Proteomes" id="UP000676336"/>
    </source>
</evidence>
<proteinExistence type="predicted"/>
<reference evidence="2" key="1">
    <citation type="submission" date="2021-02" db="EMBL/GenBank/DDBJ databases">
        <authorList>
            <person name="Nowell W R."/>
        </authorList>
    </citation>
    <scope>NUCLEOTIDE SEQUENCE</scope>
</reference>
<evidence type="ECO:0000256" key="1">
    <source>
        <dbReference type="SAM" id="MobiDB-lite"/>
    </source>
</evidence>
<organism evidence="2 3">
    <name type="scientific">Rotaria magnacalcarata</name>
    <dbReference type="NCBI Taxonomy" id="392030"/>
    <lineage>
        <taxon>Eukaryota</taxon>
        <taxon>Metazoa</taxon>
        <taxon>Spiralia</taxon>
        <taxon>Gnathifera</taxon>
        <taxon>Rotifera</taxon>
        <taxon>Eurotatoria</taxon>
        <taxon>Bdelloidea</taxon>
        <taxon>Philodinida</taxon>
        <taxon>Philodinidae</taxon>
        <taxon>Rotaria</taxon>
    </lineage>
</organism>
<comment type="caution">
    <text evidence="2">The sequence shown here is derived from an EMBL/GenBank/DDBJ whole genome shotgun (WGS) entry which is preliminary data.</text>
</comment>
<dbReference type="Proteomes" id="UP000676336">
    <property type="component" value="Unassembled WGS sequence"/>
</dbReference>